<feature type="domain" description="PARP catalytic" evidence="1">
    <location>
        <begin position="186"/>
        <end position="300"/>
    </location>
</feature>
<protein>
    <recommendedName>
        <fullName evidence="1">PARP catalytic domain-containing protein</fullName>
    </recommendedName>
</protein>
<dbReference type="EMBL" id="MU004193">
    <property type="protein sequence ID" value="KAF2492706.1"/>
    <property type="molecule type" value="Genomic_DNA"/>
</dbReference>
<dbReference type="OrthoDB" id="10256774at2759"/>
<evidence type="ECO:0000313" key="2">
    <source>
        <dbReference type="EMBL" id="KAF2492706.1"/>
    </source>
</evidence>
<dbReference type="GO" id="GO:0003950">
    <property type="term" value="F:NAD+ poly-ADP-ribosyltransferase activity"/>
    <property type="evidence" value="ECO:0007669"/>
    <property type="project" value="InterPro"/>
</dbReference>
<dbReference type="AlphaFoldDB" id="A0A6A6QKZ5"/>
<reference evidence="2" key="1">
    <citation type="journal article" date="2020" name="Stud. Mycol.">
        <title>101 Dothideomycetes genomes: a test case for predicting lifestyles and emergence of pathogens.</title>
        <authorList>
            <person name="Haridas S."/>
            <person name="Albert R."/>
            <person name="Binder M."/>
            <person name="Bloem J."/>
            <person name="Labutti K."/>
            <person name="Salamov A."/>
            <person name="Andreopoulos B."/>
            <person name="Baker S."/>
            <person name="Barry K."/>
            <person name="Bills G."/>
            <person name="Bluhm B."/>
            <person name="Cannon C."/>
            <person name="Castanera R."/>
            <person name="Culley D."/>
            <person name="Daum C."/>
            <person name="Ezra D."/>
            <person name="Gonzalez J."/>
            <person name="Henrissat B."/>
            <person name="Kuo A."/>
            <person name="Liang C."/>
            <person name="Lipzen A."/>
            <person name="Lutzoni F."/>
            <person name="Magnuson J."/>
            <person name="Mondo S."/>
            <person name="Nolan M."/>
            <person name="Ohm R."/>
            <person name="Pangilinan J."/>
            <person name="Park H.-J."/>
            <person name="Ramirez L."/>
            <person name="Alfaro M."/>
            <person name="Sun H."/>
            <person name="Tritt A."/>
            <person name="Yoshinaga Y."/>
            <person name="Zwiers L.-H."/>
            <person name="Turgeon B."/>
            <person name="Goodwin S."/>
            <person name="Spatafora J."/>
            <person name="Crous P."/>
            <person name="Grigoriev I."/>
        </authorList>
    </citation>
    <scope>NUCLEOTIDE SEQUENCE</scope>
    <source>
        <strain evidence="2">CBS 269.34</strain>
    </source>
</reference>
<dbReference type="Proteomes" id="UP000799750">
    <property type="component" value="Unassembled WGS sequence"/>
</dbReference>
<keyword evidence="3" id="KW-1185">Reference proteome</keyword>
<name>A0A6A6QKZ5_9PEZI</name>
<dbReference type="Gene3D" id="3.90.228.10">
    <property type="match status" value="1"/>
</dbReference>
<accession>A0A6A6QKZ5</accession>
<evidence type="ECO:0000259" key="1">
    <source>
        <dbReference type="Pfam" id="PF00644"/>
    </source>
</evidence>
<dbReference type="SUPFAM" id="SSF56399">
    <property type="entry name" value="ADP-ribosylation"/>
    <property type="match status" value="1"/>
</dbReference>
<dbReference type="Pfam" id="PF00644">
    <property type="entry name" value="PARP"/>
    <property type="match status" value="1"/>
</dbReference>
<sequence length="425" mass="48069">FTFGFDEFDLKIFVNLERLDHSMQCHIDNRNLARKAIDPIRVSLRELLQRKLGDARMNLSKFDAGMIVLQMVEEATSYIQEYRKSIGQYWDLGKVKNINTLLDPKLKFKGVNLDSVQDCATHILGKTPTQIFHDILPDWRILHCENILRNDLQTNFLLNREEMRKNLDNYTYGQLKSSVPIEHRRIRGSGEASKDQLIEYLLMPRISFHGTRRDLVPSIVRSGFLKPGDVHPITKKPLAVHNGSLYGKGIYSSPDPAYAMLYSGGQEESTKTSALPGMKLIVSAVLMGRAAVIGHEDKWWNQSKPYPGADSHVSAPGNAYIVFNSAQILPCYVLHLDWAGATAEDTQTFLFNSLTTGTQGKKRRVVAETSMAPGDIQRLKQERLARAQKFFAYGFGPVSGRNIVIEEIGDIDDDEEDYGDYQANR</sequence>
<feature type="non-terminal residue" evidence="2">
    <location>
        <position position="1"/>
    </location>
</feature>
<feature type="non-terminal residue" evidence="2">
    <location>
        <position position="425"/>
    </location>
</feature>
<evidence type="ECO:0000313" key="3">
    <source>
        <dbReference type="Proteomes" id="UP000799750"/>
    </source>
</evidence>
<gene>
    <name evidence="2" type="ORF">BU16DRAFT_447385</name>
</gene>
<proteinExistence type="predicted"/>
<dbReference type="InterPro" id="IPR012317">
    <property type="entry name" value="Poly(ADP-ribose)pol_cat_dom"/>
</dbReference>
<organism evidence="2 3">
    <name type="scientific">Lophium mytilinum</name>
    <dbReference type="NCBI Taxonomy" id="390894"/>
    <lineage>
        <taxon>Eukaryota</taxon>
        <taxon>Fungi</taxon>
        <taxon>Dikarya</taxon>
        <taxon>Ascomycota</taxon>
        <taxon>Pezizomycotina</taxon>
        <taxon>Dothideomycetes</taxon>
        <taxon>Pleosporomycetidae</taxon>
        <taxon>Mytilinidiales</taxon>
        <taxon>Mytilinidiaceae</taxon>
        <taxon>Lophium</taxon>
    </lineage>
</organism>